<sequence>MRPIKLSDTITIRTDAELRSAIEAAAARQAKGTSAFLRDTLRQVLIASSRNASSRNEEARA</sequence>
<dbReference type="EMBL" id="BPQV01000013">
    <property type="protein sequence ID" value="GJE29130.1"/>
    <property type="molecule type" value="Genomic_DNA"/>
</dbReference>
<evidence type="ECO:0000313" key="1">
    <source>
        <dbReference type="EMBL" id="GJE29130.1"/>
    </source>
</evidence>
<accession>A0ABQ4TBS5</accession>
<evidence type="ECO:0008006" key="3">
    <source>
        <dbReference type="Google" id="ProtNLM"/>
    </source>
</evidence>
<dbReference type="Proteomes" id="UP001055156">
    <property type="component" value="Unassembled WGS sequence"/>
</dbReference>
<gene>
    <name evidence="1" type="ORF">LKMONMHP_4009</name>
</gene>
<organism evidence="1 2">
    <name type="scientific">Methylobacterium organophilum</name>
    <dbReference type="NCBI Taxonomy" id="410"/>
    <lineage>
        <taxon>Bacteria</taxon>
        <taxon>Pseudomonadati</taxon>
        <taxon>Pseudomonadota</taxon>
        <taxon>Alphaproteobacteria</taxon>
        <taxon>Hyphomicrobiales</taxon>
        <taxon>Methylobacteriaceae</taxon>
        <taxon>Methylobacterium</taxon>
    </lineage>
</organism>
<protein>
    <recommendedName>
        <fullName evidence="3">Ribbon-helix-helix protein CopG domain-containing protein</fullName>
    </recommendedName>
</protein>
<reference evidence="1" key="1">
    <citation type="journal article" date="2021" name="Front. Microbiol.">
        <title>Comprehensive Comparative Genomics and Phenotyping of Methylobacterium Species.</title>
        <authorList>
            <person name="Alessa O."/>
            <person name="Ogura Y."/>
            <person name="Fujitani Y."/>
            <person name="Takami H."/>
            <person name="Hayashi T."/>
            <person name="Sahin N."/>
            <person name="Tani A."/>
        </authorList>
    </citation>
    <scope>NUCLEOTIDE SEQUENCE</scope>
    <source>
        <strain evidence="1">NBRC 15689</strain>
    </source>
</reference>
<name>A0ABQ4TBS5_METOR</name>
<proteinExistence type="predicted"/>
<reference evidence="1" key="2">
    <citation type="submission" date="2021-08" db="EMBL/GenBank/DDBJ databases">
        <authorList>
            <person name="Tani A."/>
            <person name="Ola A."/>
            <person name="Ogura Y."/>
            <person name="Katsura K."/>
            <person name="Hayashi T."/>
        </authorList>
    </citation>
    <scope>NUCLEOTIDE SEQUENCE</scope>
    <source>
        <strain evidence="1">NBRC 15689</strain>
    </source>
</reference>
<keyword evidence="2" id="KW-1185">Reference proteome</keyword>
<comment type="caution">
    <text evidence="1">The sequence shown here is derived from an EMBL/GenBank/DDBJ whole genome shotgun (WGS) entry which is preliminary data.</text>
</comment>
<evidence type="ECO:0000313" key="2">
    <source>
        <dbReference type="Proteomes" id="UP001055156"/>
    </source>
</evidence>
<dbReference type="RefSeq" id="WP_238313329.1">
    <property type="nucleotide sequence ID" value="NZ_BPQV01000013.1"/>
</dbReference>